<proteinExistence type="predicted"/>
<comment type="caution">
    <text evidence="2">The sequence shown here is derived from an EMBL/GenBank/DDBJ whole genome shotgun (WGS) entry which is preliminary data.</text>
</comment>
<accession>A0ABV2TPQ3</accession>
<evidence type="ECO:0000313" key="2">
    <source>
        <dbReference type="EMBL" id="MET7015901.1"/>
    </source>
</evidence>
<organism evidence="2 3">
    <name type="scientific">Uliginosibacterium flavum</name>
    <dbReference type="NCBI Taxonomy" id="1396831"/>
    <lineage>
        <taxon>Bacteria</taxon>
        <taxon>Pseudomonadati</taxon>
        <taxon>Pseudomonadota</taxon>
        <taxon>Betaproteobacteria</taxon>
        <taxon>Rhodocyclales</taxon>
        <taxon>Zoogloeaceae</taxon>
        <taxon>Uliginosibacterium</taxon>
    </lineage>
</organism>
<sequence>MRLMEAGHPGVEHQAYRDDGVREQEGLRDELSPPPKFAGPLVSRIIGHKGRDEDEGMQMLLMGGSM</sequence>
<protein>
    <submittedName>
        <fullName evidence="2">Uncharacterized protein</fullName>
    </submittedName>
</protein>
<evidence type="ECO:0000256" key="1">
    <source>
        <dbReference type="SAM" id="MobiDB-lite"/>
    </source>
</evidence>
<feature type="compositionally biased region" description="Basic and acidic residues" evidence="1">
    <location>
        <begin position="10"/>
        <end position="31"/>
    </location>
</feature>
<dbReference type="RefSeq" id="WP_354602360.1">
    <property type="nucleotide sequence ID" value="NZ_JBEWZI010000024.1"/>
</dbReference>
<gene>
    <name evidence="2" type="ORF">ABXR19_17045</name>
</gene>
<dbReference type="Proteomes" id="UP001549691">
    <property type="component" value="Unassembled WGS sequence"/>
</dbReference>
<evidence type="ECO:0000313" key="3">
    <source>
        <dbReference type="Proteomes" id="UP001549691"/>
    </source>
</evidence>
<keyword evidence="3" id="KW-1185">Reference proteome</keyword>
<dbReference type="EMBL" id="JBEWZI010000024">
    <property type="protein sequence ID" value="MET7015901.1"/>
    <property type="molecule type" value="Genomic_DNA"/>
</dbReference>
<reference evidence="2 3" key="1">
    <citation type="submission" date="2024-07" db="EMBL/GenBank/DDBJ databases">
        <title>Uliginosibacterium flavum JJ3220;KACC:17644.</title>
        <authorList>
            <person name="Kim M.K."/>
        </authorList>
    </citation>
    <scope>NUCLEOTIDE SEQUENCE [LARGE SCALE GENOMIC DNA]</scope>
    <source>
        <strain evidence="2 3">KACC:17644</strain>
    </source>
</reference>
<name>A0ABV2TPQ3_9RHOO</name>
<feature type="region of interest" description="Disordered" evidence="1">
    <location>
        <begin position="1"/>
        <end position="41"/>
    </location>
</feature>